<protein>
    <submittedName>
        <fullName evidence="1">Uncharacterized protein</fullName>
    </submittedName>
</protein>
<evidence type="ECO:0000313" key="2">
    <source>
        <dbReference type="Proteomes" id="UP000432350"/>
    </source>
</evidence>
<dbReference type="EMBL" id="CABWMV010000007">
    <property type="protein sequence ID" value="VXC60324.1"/>
    <property type="molecule type" value="Genomic_DNA"/>
</dbReference>
<proteinExistence type="predicted"/>
<sequence>MLCGVEYNFDSNKANKIKLLHKTFFLIIHSLNATLSTTAIDQKIAWFKFKGTKVNTIYLKNK</sequence>
<dbReference type="Proteomes" id="UP000432350">
    <property type="component" value="Unassembled WGS sequence"/>
</dbReference>
<reference evidence="1 2" key="1">
    <citation type="submission" date="2019-10" db="EMBL/GenBank/DDBJ databases">
        <authorList>
            <person name="Karimi E."/>
        </authorList>
    </citation>
    <scope>NUCLEOTIDE SEQUENCE [LARGE SCALE GENOMIC DNA]</scope>
    <source>
        <strain evidence="1">Sphingobacterium sp. 8BC</strain>
    </source>
</reference>
<gene>
    <name evidence="1" type="ORF">SPHINGO8BC_150116</name>
</gene>
<evidence type="ECO:0000313" key="1">
    <source>
        <dbReference type="EMBL" id="VXC60324.1"/>
    </source>
</evidence>
<dbReference type="AlphaFoldDB" id="A0A653ZY56"/>
<name>A0A653ZY56_SPHMU</name>
<accession>A0A653ZY56</accession>
<organism evidence="1 2">
    <name type="scientific">Sphingobacterium multivorum</name>
    <dbReference type="NCBI Taxonomy" id="28454"/>
    <lineage>
        <taxon>Bacteria</taxon>
        <taxon>Pseudomonadati</taxon>
        <taxon>Bacteroidota</taxon>
        <taxon>Sphingobacteriia</taxon>
        <taxon>Sphingobacteriales</taxon>
        <taxon>Sphingobacteriaceae</taxon>
        <taxon>Sphingobacterium</taxon>
    </lineage>
</organism>